<dbReference type="SMART" id="SM00421">
    <property type="entry name" value="HTH_LUXR"/>
    <property type="match status" value="1"/>
</dbReference>
<feature type="domain" description="HTH luxR-type" evidence="4">
    <location>
        <begin position="901"/>
        <end position="968"/>
    </location>
</feature>
<keyword evidence="1" id="KW-0547">Nucleotide-binding</keyword>
<dbReference type="GO" id="GO:0005737">
    <property type="term" value="C:cytoplasm"/>
    <property type="evidence" value="ECO:0007669"/>
    <property type="project" value="TreeGrafter"/>
</dbReference>
<dbReference type="InterPro" id="IPR003593">
    <property type="entry name" value="AAA+_ATPase"/>
</dbReference>
<dbReference type="RefSeq" id="WP_184695850.1">
    <property type="nucleotide sequence ID" value="NZ_JACHJN010000010.1"/>
</dbReference>
<evidence type="ECO:0000313" key="6">
    <source>
        <dbReference type="Proteomes" id="UP000547510"/>
    </source>
</evidence>
<dbReference type="PANTHER" id="PTHR16305:SF28">
    <property type="entry name" value="GUANYLATE CYCLASE DOMAIN-CONTAINING PROTEIN"/>
    <property type="match status" value="1"/>
</dbReference>
<dbReference type="InterPro" id="IPR000792">
    <property type="entry name" value="Tscrpt_reg_LuxR_C"/>
</dbReference>
<dbReference type="GO" id="GO:0004016">
    <property type="term" value="F:adenylate cyclase activity"/>
    <property type="evidence" value="ECO:0007669"/>
    <property type="project" value="TreeGrafter"/>
</dbReference>
<dbReference type="CDD" id="cd06170">
    <property type="entry name" value="LuxR_C_like"/>
    <property type="match status" value="1"/>
</dbReference>
<keyword evidence="6" id="KW-1185">Reference proteome</keyword>
<proteinExistence type="predicted"/>
<keyword evidence="5" id="KW-0238">DNA-binding</keyword>
<evidence type="ECO:0000259" key="4">
    <source>
        <dbReference type="PROSITE" id="PS50043"/>
    </source>
</evidence>
<name>A0A841CS99_9PSEU</name>
<evidence type="ECO:0000256" key="2">
    <source>
        <dbReference type="ARBA" id="ARBA00022840"/>
    </source>
</evidence>
<dbReference type="PANTHER" id="PTHR16305">
    <property type="entry name" value="TESTICULAR SOLUBLE ADENYLYL CYCLASE"/>
    <property type="match status" value="1"/>
</dbReference>
<dbReference type="PROSITE" id="PS50043">
    <property type="entry name" value="HTH_LUXR_2"/>
    <property type="match status" value="1"/>
</dbReference>
<dbReference type="SMART" id="SM00382">
    <property type="entry name" value="AAA"/>
    <property type="match status" value="1"/>
</dbReference>
<evidence type="ECO:0000256" key="1">
    <source>
        <dbReference type="ARBA" id="ARBA00022741"/>
    </source>
</evidence>
<dbReference type="SUPFAM" id="SSF52540">
    <property type="entry name" value="P-loop containing nucleoside triphosphate hydrolases"/>
    <property type="match status" value="1"/>
</dbReference>
<dbReference type="InterPro" id="IPR041664">
    <property type="entry name" value="AAA_16"/>
</dbReference>
<reference evidence="5 6" key="1">
    <citation type="submission" date="2020-08" db="EMBL/GenBank/DDBJ databases">
        <title>Genomic Encyclopedia of Type Strains, Phase III (KMG-III): the genomes of soil and plant-associated and newly described type strains.</title>
        <authorList>
            <person name="Whitman W."/>
        </authorList>
    </citation>
    <scope>NUCLEOTIDE SEQUENCE [LARGE SCALE GENOMIC DNA]</scope>
    <source>
        <strain evidence="5 6">CECT 8640</strain>
    </source>
</reference>
<dbReference type="Proteomes" id="UP000547510">
    <property type="component" value="Unassembled WGS sequence"/>
</dbReference>
<evidence type="ECO:0000313" key="5">
    <source>
        <dbReference type="EMBL" id="MBB5959204.1"/>
    </source>
</evidence>
<keyword evidence="2" id="KW-0067">ATP-binding</keyword>
<dbReference type="SUPFAM" id="SSF46894">
    <property type="entry name" value="C-terminal effector domain of the bipartite response regulators"/>
    <property type="match status" value="1"/>
</dbReference>
<dbReference type="EMBL" id="JACHJN010000010">
    <property type="protein sequence ID" value="MBB5959204.1"/>
    <property type="molecule type" value="Genomic_DNA"/>
</dbReference>
<dbReference type="Pfam" id="PF00196">
    <property type="entry name" value="GerE"/>
    <property type="match status" value="1"/>
</dbReference>
<dbReference type="InterPro" id="IPR016032">
    <property type="entry name" value="Sig_transdc_resp-reg_C-effctor"/>
</dbReference>
<feature type="region of interest" description="Disordered" evidence="3">
    <location>
        <begin position="957"/>
        <end position="981"/>
    </location>
</feature>
<dbReference type="Pfam" id="PF13191">
    <property type="entry name" value="AAA_16"/>
    <property type="match status" value="1"/>
</dbReference>
<dbReference type="GO" id="GO:0006355">
    <property type="term" value="P:regulation of DNA-templated transcription"/>
    <property type="evidence" value="ECO:0007669"/>
    <property type="project" value="InterPro"/>
</dbReference>
<dbReference type="AlphaFoldDB" id="A0A841CS99"/>
<sequence>MQTRAPVVVGRDAELRVLDQALADATAHHGRAVFLVGEPGIGKTRLARVTAGAAFDRGLRVLRGRGSTIGPMVPFRPLAEALMSLLRGGDGPDLRELGPYQPVLGRLVPEWGTEPQAGHSIVVLAEAVLRLLALIGRTRPCLLVLEDLHDSDAETLAVIDYLVDNLDQVPAVLLVTTRADPGPTLDVIRLAAQRDAGTLLELRRLDEGQVRRMVASCLEVGVAEVPEAVVARIWSDSAGIPFVVEEMLHSLVVGGLLVRGPDGWQALGELRIDVPTALVRSIAHRTDRLGPQGRELLSVAAVLGHRFPLSVLREVTGMDDRTLLSHLHAGVAAQLVTPDEPVPDWYAFRHPLTAEALLAQLTPTHRADVSGRTADAIRKLHPDLPGEWCPLVASLRLDAGQTAEAGALLAEAGRRALADGAAGSAVRLLDHAHRLLASQVDVGIRADVLGSLLPALGEAGQFERAFALTDAVAELATAGLTRIRRAELHTALARVAWLAGRSVDGMAQVEAARALLGPAPDDAHAARVDSTAAFLTLEAQRPDRIASAEALARRAAEAARRAALPEVGCEAWQLLGILARDRDLGEAVDHFTRARQLAEEHHLPIQRTYAVVRLAGIDWLADGSPTELAEAREEALRVGAITVAYNVDAILGLDAVLRGQYAVAEEKLARCGEGTRRLQLKSMTLYVLMAQATAAAHQGKRSEVDSAVADFHALGGIGSQERPLCFGLARAFCALLEEDRDQAAQDVAKAMAYEAETPTTFHLSGTHGLRLLLGVLSGALDRTAYDDITRSAAAGMRWNRVFGQFAQAVLLGREGREAEAAAAVRTAREAASIYPLARHLGLRLVAEAAVADGWGEPIGWLRTAEEYFHQSGGTAVASACRGLLRSLGASIPQRRTGSDQVPRELRALGVTVREFEVFRLLARRLGNKAIATRLHISPRTVEKHVASLITKTAQPDRESLSSLAADLGPSDRPYQDDTRVR</sequence>
<dbReference type="Gene3D" id="3.40.50.300">
    <property type="entry name" value="P-loop containing nucleotide triphosphate hydrolases"/>
    <property type="match status" value="1"/>
</dbReference>
<dbReference type="InterPro" id="IPR036388">
    <property type="entry name" value="WH-like_DNA-bd_sf"/>
</dbReference>
<organism evidence="5 6">
    <name type="scientific">Saccharothrix tamanrassetensis</name>
    <dbReference type="NCBI Taxonomy" id="1051531"/>
    <lineage>
        <taxon>Bacteria</taxon>
        <taxon>Bacillati</taxon>
        <taxon>Actinomycetota</taxon>
        <taxon>Actinomycetes</taxon>
        <taxon>Pseudonocardiales</taxon>
        <taxon>Pseudonocardiaceae</taxon>
        <taxon>Saccharothrix</taxon>
    </lineage>
</organism>
<comment type="caution">
    <text evidence="5">The sequence shown here is derived from an EMBL/GenBank/DDBJ whole genome shotgun (WGS) entry which is preliminary data.</text>
</comment>
<dbReference type="InterPro" id="IPR027417">
    <property type="entry name" value="P-loop_NTPase"/>
</dbReference>
<accession>A0A841CS99</accession>
<gene>
    <name evidence="5" type="ORF">FHS29_005824</name>
</gene>
<dbReference type="Gene3D" id="1.10.10.10">
    <property type="entry name" value="Winged helix-like DNA-binding domain superfamily/Winged helix DNA-binding domain"/>
    <property type="match status" value="1"/>
</dbReference>
<evidence type="ECO:0000256" key="3">
    <source>
        <dbReference type="SAM" id="MobiDB-lite"/>
    </source>
</evidence>
<protein>
    <submittedName>
        <fullName evidence="5">DNA-binding CsgD family transcriptional regulator/tetratricopeptide (TPR) repeat protein</fullName>
    </submittedName>
</protein>
<dbReference type="GO" id="GO:0003677">
    <property type="term" value="F:DNA binding"/>
    <property type="evidence" value="ECO:0007669"/>
    <property type="project" value="UniProtKB-KW"/>
</dbReference>
<dbReference type="GO" id="GO:0005524">
    <property type="term" value="F:ATP binding"/>
    <property type="evidence" value="ECO:0007669"/>
    <property type="project" value="UniProtKB-KW"/>
</dbReference>